<sequence>MATGEDLNDHGSVRLTHFVTISYKGNMTRIGALRHWREFVDAGDGWQVEQKLWKQGNRQEEVRHDRANLSQYTSRYHKP</sequence>
<accession>A0A139GWZ1</accession>
<reference evidence="2 3" key="1">
    <citation type="submission" date="2015-07" db="EMBL/GenBank/DDBJ databases">
        <title>Comparative genomics of the Sigatoka disease complex on banana suggests a link between parallel evolutionary changes in Pseudocercospora fijiensis and Pseudocercospora eumusae and increased virulence on the banana host.</title>
        <authorList>
            <person name="Chang T.-C."/>
            <person name="Salvucci A."/>
            <person name="Crous P.W."/>
            <person name="Stergiopoulos I."/>
        </authorList>
    </citation>
    <scope>NUCLEOTIDE SEQUENCE [LARGE SCALE GENOMIC DNA]</scope>
    <source>
        <strain evidence="2 3">CBS 114824</strain>
    </source>
</reference>
<dbReference type="Proteomes" id="UP000070133">
    <property type="component" value="Unassembled WGS sequence"/>
</dbReference>
<keyword evidence="3" id="KW-1185">Reference proteome</keyword>
<protein>
    <submittedName>
        <fullName evidence="2">Uncharacterized protein</fullName>
    </submittedName>
</protein>
<evidence type="ECO:0000256" key="1">
    <source>
        <dbReference type="SAM" id="MobiDB-lite"/>
    </source>
</evidence>
<evidence type="ECO:0000313" key="2">
    <source>
        <dbReference type="EMBL" id="KXS94672.1"/>
    </source>
</evidence>
<feature type="region of interest" description="Disordered" evidence="1">
    <location>
        <begin position="54"/>
        <end position="79"/>
    </location>
</feature>
<dbReference type="EMBL" id="LFZN01000268">
    <property type="protein sequence ID" value="KXS94672.1"/>
    <property type="molecule type" value="Genomic_DNA"/>
</dbReference>
<comment type="caution">
    <text evidence="2">The sequence shown here is derived from an EMBL/GenBank/DDBJ whole genome shotgun (WGS) entry which is preliminary data.</text>
</comment>
<organism evidence="2 3">
    <name type="scientific">Pseudocercospora eumusae</name>
    <dbReference type="NCBI Taxonomy" id="321146"/>
    <lineage>
        <taxon>Eukaryota</taxon>
        <taxon>Fungi</taxon>
        <taxon>Dikarya</taxon>
        <taxon>Ascomycota</taxon>
        <taxon>Pezizomycotina</taxon>
        <taxon>Dothideomycetes</taxon>
        <taxon>Dothideomycetidae</taxon>
        <taxon>Mycosphaerellales</taxon>
        <taxon>Mycosphaerellaceae</taxon>
        <taxon>Pseudocercospora</taxon>
    </lineage>
</organism>
<proteinExistence type="predicted"/>
<feature type="compositionally biased region" description="Polar residues" evidence="1">
    <location>
        <begin position="68"/>
        <end position="79"/>
    </location>
</feature>
<gene>
    <name evidence="2" type="ORF">AC578_10091</name>
</gene>
<name>A0A139GWZ1_9PEZI</name>
<feature type="compositionally biased region" description="Basic and acidic residues" evidence="1">
    <location>
        <begin position="57"/>
        <end position="67"/>
    </location>
</feature>
<dbReference type="AlphaFoldDB" id="A0A139GWZ1"/>
<evidence type="ECO:0000313" key="3">
    <source>
        <dbReference type="Proteomes" id="UP000070133"/>
    </source>
</evidence>